<name>A0A919ACP9_9ACTN</name>
<feature type="domain" description="Rhodanese" evidence="2">
    <location>
        <begin position="22"/>
        <end position="50"/>
    </location>
</feature>
<comment type="caution">
    <text evidence="3">The sequence shown here is derived from an EMBL/GenBank/DDBJ whole genome shotgun (WGS) entry which is preliminary data.</text>
</comment>
<dbReference type="Proteomes" id="UP000630718">
    <property type="component" value="Unassembled WGS sequence"/>
</dbReference>
<feature type="region of interest" description="Disordered" evidence="1">
    <location>
        <begin position="1"/>
        <end position="25"/>
    </location>
</feature>
<dbReference type="EMBL" id="BNBI01000004">
    <property type="protein sequence ID" value="GHE97270.1"/>
    <property type="molecule type" value="Genomic_DNA"/>
</dbReference>
<evidence type="ECO:0000313" key="4">
    <source>
        <dbReference type="Proteomes" id="UP000630718"/>
    </source>
</evidence>
<dbReference type="InterPro" id="IPR036873">
    <property type="entry name" value="Rhodanese-like_dom_sf"/>
</dbReference>
<evidence type="ECO:0000259" key="2">
    <source>
        <dbReference type="PROSITE" id="PS50206"/>
    </source>
</evidence>
<reference evidence="3" key="1">
    <citation type="journal article" date="2014" name="Int. J. Syst. Evol. Microbiol.">
        <title>Complete genome sequence of Corynebacterium casei LMG S-19264T (=DSM 44701T), isolated from a smear-ripened cheese.</title>
        <authorList>
            <consortium name="US DOE Joint Genome Institute (JGI-PGF)"/>
            <person name="Walter F."/>
            <person name="Albersmeier A."/>
            <person name="Kalinowski J."/>
            <person name="Ruckert C."/>
        </authorList>
    </citation>
    <scope>NUCLEOTIDE SEQUENCE</scope>
    <source>
        <strain evidence="3">JCM 4477</strain>
    </source>
</reference>
<protein>
    <recommendedName>
        <fullName evidence="2">Rhodanese domain-containing protein</fullName>
    </recommendedName>
</protein>
<sequence length="81" mass="8530">MLSPLRRRPGRLTPRPAHQRTSDGTAVLLDVREPPEWNAGHAPDALRLPLVHRHGVPAGLTARARAGLPVVGPGGNEGAIA</sequence>
<dbReference type="PROSITE" id="PS50206">
    <property type="entry name" value="RHODANESE_3"/>
    <property type="match status" value="1"/>
</dbReference>
<reference evidence="3" key="2">
    <citation type="submission" date="2020-09" db="EMBL/GenBank/DDBJ databases">
        <authorList>
            <person name="Sun Q."/>
            <person name="Ohkuma M."/>
        </authorList>
    </citation>
    <scope>NUCLEOTIDE SEQUENCE</scope>
    <source>
        <strain evidence="3">JCM 4477</strain>
    </source>
</reference>
<dbReference type="Pfam" id="PF00581">
    <property type="entry name" value="Rhodanese"/>
    <property type="match status" value="1"/>
</dbReference>
<keyword evidence="4" id="KW-1185">Reference proteome</keyword>
<dbReference type="SUPFAM" id="SSF52821">
    <property type="entry name" value="Rhodanese/Cell cycle control phosphatase"/>
    <property type="match status" value="1"/>
</dbReference>
<evidence type="ECO:0000313" key="3">
    <source>
        <dbReference type="EMBL" id="GHE97270.1"/>
    </source>
</evidence>
<feature type="compositionally biased region" description="Basic residues" evidence="1">
    <location>
        <begin position="1"/>
        <end position="10"/>
    </location>
</feature>
<dbReference type="CDD" id="cd00158">
    <property type="entry name" value="RHOD"/>
    <property type="match status" value="1"/>
</dbReference>
<accession>A0A919ACP9</accession>
<dbReference type="Gene3D" id="3.40.250.10">
    <property type="entry name" value="Rhodanese-like domain"/>
    <property type="match status" value="1"/>
</dbReference>
<dbReference type="InterPro" id="IPR001763">
    <property type="entry name" value="Rhodanese-like_dom"/>
</dbReference>
<evidence type="ECO:0000256" key="1">
    <source>
        <dbReference type="SAM" id="MobiDB-lite"/>
    </source>
</evidence>
<proteinExistence type="predicted"/>
<dbReference type="AlphaFoldDB" id="A0A919ACP9"/>
<organism evidence="3 4">
    <name type="scientific">Streptomyces fumanus</name>
    <dbReference type="NCBI Taxonomy" id="67302"/>
    <lineage>
        <taxon>Bacteria</taxon>
        <taxon>Bacillati</taxon>
        <taxon>Actinomycetota</taxon>
        <taxon>Actinomycetes</taxon>
        <taxon>Kitasatosporales</taxon>
        <taxon>Streptomycetaceae</taxon>
        <taxon>Streptomyces</taxon>
    </lineage>
</organism>
<gene>
    <name evidence="3" type="ORF">GCM10018772_21840</name>
</gene>
<dbReference type="RefSeq" id="WP_190203976.1">
    <property type="nucleotide sequence ID" value="NZ_BNBI01000004.1"/>
</dbReference>